<name>A0A1I7WKF9_HETBA</name>
<dbReference type="AlphaFoldDB" id="A0A1I7WKF9"/>
<sequence>MDFENNENENNGGGEDIMAVDKAFVGQDGVDYNHDPAVIQAEVPEYHDEHTENGKPPFSGGRAMFDGENRLFEGGDRPQYEGEHPHFGGHVRQVFNGTEVEGGEEHHVVNDEGEQEHGEGHEEGFEDGGFRGGRGMMRPPFRGGFPGRGLPPMFHGPPFFRGRGGPPFMPPGMRGRGFLPPPFRGRGFPPRGFPPFRGGFPGGFPPGFPPSSGYGQGQALTPSPAEQEARLKRVSLIEPLRGIIISK</sequence>
<feature type="region of interest" description="Disordered" evidence="1">
    <location>
        <begin position="111"/>
        <end position="130"/>
    </location>
</feature>
<reference evidence="3" key="1">
    <citation type="submission" date="2016-11" db="UniProtKB">
        <authorList>
            <consortium name="WormBaseParasite"/>
        </authorList>
    </citation>
    <scope>IDENTIFICATION</scope>
</reference>
<feature type="region of interest" description="Disordered" evidence="1">
    <location>
        <begin position="207"/>
        <end position="227"/>
    </location>
</feature>
<proteinExistence type="predicted"/>
<evidence type="ECO:0000313" key="2">
    <source>
        <dbReference type="Proteomes" id="UP000095283"/>
    </source>
</evidence>
<accession>A0A1I7WKF9</accession>
<keyword evidence="2" id="KW-1185">Reference proteome</keyword>
<organism evidence="2 3">
    <name type="scientific">Heterorhabditis bacteriophora</name>
    <name type="common">Entomopathogenic nematode worm</name>
    <dbReference type="NCBI Taxonomy" id="37862"/>
    <lineage>
        <taxon>Eukaryota</taxon>
        <taxon>Metazoa</taxon>
        <taxon>Ecdysozoa</taxon>
        <taxon>Nematoda</taxon>
        <taxon>Chromadorea</taxon>
        <taxon>Rhabditida</taxon>
        <taxon>Rhabditina</taxon>
        <taxon>Rhabditomorpha</taxon>
        <taxon>Strongyloidea</taxon>
        <taxon>Heterorhabditidae</taxon>
        <taxon>Heterorhabditis</taxon>
    </lineage>
</organism>
<dbReference type="Proteomes" id="UP000095283">
    <property type="component" value="Unplaced"/>
</dbReference>
<feature type="compositionally biased region" description="Basic and acidic residues" evidence="1">
    <location>
        <begin position="111"/>
        <end position="123"/>
    </location>
</feature>
<protein>
    <submittedName>
        <fullName evidence="3">Cleavage and polyadenylation specificity factor subunit 6</fullName>
    </submittedName>
</protein>
<evidence type="ECO:0000313" key="3">
    <source>
        <dbReference type="WBParaSite" id="Hba_05452"/>
    </source>
</evidence>
<dbReference type="WBParaSite" id="Hba_05452">
    <property type="protein sequence ID" value="Hba_05452"/>
    <property type="gene ID" value="Hba_05452"/>
</dbReference>
<evidence type="ECO:0000256" key="1">
    <source>
        <dbReference type="SAM" id="MobiDB-lite"/>
    </source>
</evidence>